<evidence type="ECO:0000313" key="1">
    <source>
        <dbReference type="EMBL" id="GLW74637.1"/>
    </source>
</evidence>
<dbReference type="AlphaFoldDB" id="A0A9W6QHM9"/>
<accession>A0A9W6QHM9</accession>
<evidence type="ECO:0000313" key="2">
    <source>
        <dbReference type="Proteomes" id="UP001165041"/>
    </source>
</evidence>
<name>A0A9W6QHM9_9ACTN</name>
<dbReference type="EMBL" id="BSSA01000037">
    <property type="protein sequence ID" value="GLW74637.1"/>
    <property type="molecule type" value="Genomic_DNA"/>
</dbReference>
<dbReference type="Proteomes" id="UP001165041">
    <property type="component" value="Unassembled WGS sequence"/>
</dbReference>
<protein>
    <submittedName>
        <fullName evidence="1">Uncharacterized protein</fullName>
    </submittedName>
</protein>
<organism evidence="1 2">
    <name type="scientific">Kitasatospora phosalacinea</name>
    <dbReference type="NCBI Taxonomy" id="2065"/>
    <lineage>
        <taxon>Bacteria</taxon>
        <taxon>Bacillati</taxon>
        <taxon>Actinomycetota</taxon>
        <taxon>Actinomycetes</taxon>
        <taxon>Kitasatosporales</taxon>
        <taxon>Streptomycetaceae</taxon>
        <taxon>Kitasatospora</taxon>
    </lineage>
</organism>
<gene>
    <name evidence="1" type="ORF">Kpho02_69350</name>
</gene>
<comment type="caution">
    <text evidence="1">The sequence shown here is derived from an EMBL/GenBank/DDBJ whole genome shotgun (WGS) entry which is preliminary data.</text>
</comment>
<proteinExistence type="predicted"/>
<sequence>MVPEDRFLVLGGQGVAGADGRAVLDRRLLVDDLDVSGSDADAVQGDEDRAVAGGPIGTAAIAGSSVPVSAWIASRVPTS</sequence>
<reference evidence="1" key="1">
    <citation type="submission" date="2023-02" db="EMBL/GenBank/DDBJ databases">
        <title>Kitasatospora phosalacinea NBRC 14627.</title>
        <authorList>
            <person name="Ichikawa N."/>
            <person name="Sato H."/>
            <person name="Tonouchi N."/>
        </authorList>
    </citation>
    <scope>NUCLEOTIDE SEQUENCE</scope>
    <source>
        <strain evidence="1">NBRC 14627</strain>
    </source>
</reference>